<evidence type="ECO:0000259" key="1">
    <source>
        <dbReference type="Pfam" id="PF00561"/>
    </source>
</evidence>
<dbReference type="Gene3D" id="3.40.50.1820">
    <property type="entry name" value="alpha/beta hydrolase"/>
    <property type="match status" value="1"/>
</dbReference>
<feature type="domain" description="AB hydrolase-1" evidence="1">
    <location>
        <begin position="52"/>
        <end position="214"/>
    </location>
</feature>
<dbReference type="RefSeq" id="WP_026231004.1">
    <property type="nucleotide sequence ID" value="NZ_MAMO01000150.1"/>
</dbReference>
<evidence type="ECO:0000313" key="2">
    <source>
        <dbReference type="EMBL" id="AOO92799.1"/>
    </source>
</evidence>
<reference evidence="2" key="2">
    <citation type="journal article" date="2016" name="Front. Microbiol.">
        <title>The Regulatory Protein RosR Affects Rhizobium leguminosarum bv. trifolii Protein Profiles, Cell Surface Properties, and Symbiosis with Clover.</title>
        <authorList>
            <person name="Rachwal K."/>
            <person name="Boguszewska A."/>
            <person name="Kopcinska J."/>
            <person name="Karas M."/>
            <person name="Tchorzewski M."/>
            <person name="Janczarek M."/>
        </authorList>
    </citation>
    <scope>NUCLEOTIDE SEQUENCE</scope>
    <source>
        <strain evidence="2">Rt24.2</strain>
    </source>
</reference>
<dbReference type="InterPro" id="IPR000073">
    <property type="entry name" value="AB_hydrolase_1"/>
</dbReference>
<dbReference type="InterPro" id="IPR029058">
    <property type="entry name" value="AB_hydrolase_fold"/>
</dbReference>
<protein>
    <submittedName>
        <fullName evidence="2">Alpha/beta hydrolase</fullName>
    </submittedName>
</protein>
<name>A0A1B8R6I1_RHILT</name>
<accession>A0A1B8R6I1</accession>
<dbReference type="GO" id="GO:0016787">
    <property type="term" value="F:hydrolase activity"/>
    <property type="evidence" value="ECO:0007669"/>
    <property type="project" value="UniProtKB-KW"/>
</dbReference>
<organism evidence="2">
    <name type="scientific">Rhizobium leguminosarum bv. trifolii</name>
    <dbReference type="NCBI Taxonomy" id="386"/>
    <lineage>
        <taxon>Bacteria</taxon>
        <taxon>Pseudomonadati</taxon>
        <taxon>Pseudomonadota</taxon>
        <taxon>Alphaproteobacteria</taxon>
        <taxon>Hyphomicrobiales</taxon>
        <taxon>Rhizobiaceae</taxon>
        <taxon>Rhizobium/Agrobacterium group</taxon>
        <taxon>Rhizobium</taxon>
    </lineage>
</organism>
<dbReference type="Pfam" id="PF00561">
    <property type="entry name" value="Abhydrolase_1"/>
    <property type="match status" value="1"/>
</dbReference>
<reference evidence="2" key="1">
    <citation type="journal article" date="2015" name="BMC Genomics">
        <title>Transcriptome profiling of a Rhizobium leguminosarum bv. trifolii rosR mutant reveals the role of the transcriptional regulator RosR in motility, synthesis of cell-surface components, and other cellular processes.</title>
        <authorList>
            <person name="Rachwal K."/>
            <person name="Matczynska E."/>
            <person name="Janczarek M."/>
        </authorList>
    </citation>
    <scope>NUCLEOTIDE SEQUENCE</scope>
    <source>
        <strain evidence="2">Rt24.2</strain>
    </source>
</reference>
<dbReference type="EMBL" id="KX490435">
    <property type="protein sequence ID" value="AOO92799.1"/>
    <property type="molecule type" value="Genomic_DNA"/>
</dbReference>
<sequence>MNIVLVPGFMATKSLWDDVISDLEKIGPITHANLCDGTSIRDIAQRAITHAPESFALIGFSMGGYVAREIARIASSRVEALVLIATSARADTPAQIIRKASASEQLRVSRFAGLSRATILQSLHPRNANNIAMVERVRRMSLDLGKDVFIRQVALEREGDLDRLGEIVCPTLVVAAAQDKLRSLPEAEELRTGIPHAELVIAKESGHMLPIEAPGALTGLVVPWLRKLRAQLT</sequence>
<dbReference type="InterPro" id="IPR050266">
    <property type="entry name" value="AB_hydrolase_sf"/>
</dbReference>
<proteinExistence type="predicted"/>
<dbReference type="PANTHER" id="PTHR43798">
    <property type="entry name" value="MONOACYLGLYCEROL LIPASE"/>
    <property type="match status" value="1"/>
</dbReference>
<dbReference type="AlphaFoldDB" id="A0A1B8R6I1"/>
<keyword evidence="2" id="KW-0378">Hydrolase</keyword>
<dbReference type="SUPFAM" id="SSF53474">
    <property type="entry name" value="alpha/beta-Hydrolases"/>
    <property type="match status" value="1"/>
</dbReference>